<evidence type="ECO:0000313" key="2">
    <source>
        <dbReference type="EMBL" id="PNW11190.1"/>
    </source>
</evidence>
<dbReference type="AlphaFoldDB" id="A0AA92BAL1"/>
<evidence type="ECO:0000313" key="3">
    <source>
        <dbReference type="Proteomes" id="UP000236262"/>
    </source>
</evidence>
<dbReference type="NCBIfam" id="TIGR03696">
    <property type="entry name" value="Rhs_assc_core"/>
    <property type="match status" value="1"/>
</dbReference>
<feature type="compositionally biased region" description="Basic and acidic residues" evidence="1">
    <location>
        <begin position="302"/>
        <end position="311"/>
    </location>
</feature>
<protein>
    <recommendedName>
        <fullName evidence="4">RHS repeat-associated core domain-containing protein</fullName>
    </recommendedName>
</protein>
<name>A0AA92BAL1_CHRLC</name>
<dbReference type="InterPro" id="IPR050708">
    <property type="entry name" value="T6SS_VgrG/RHS"/>
</dbReference>
<feature type="non-terminal residue" evidence="2">
    <location>
        <position position="1"/>
    </location>
</feature>
<feature type="region of interest" description="Disordered" evidence="1">
    <location>
        <begin position="292"/>
        <end position="311"/>
    </location>
</feature>
<evidence type="ECO:0008006" key="4">
    <source>
        <dbReference type="Google" id="ProtNLM"/>
    </source>
</evidence>
<sequence length="466" mass="51278">YTAPENMDDLAYEYTGNRLTKVRDISENPSGYPIGGKAFAYDDNGNMTVQEDKGLTIRYNYLNLPQNILSPQGNTSYVYSADGVKVKKMAGSKVVDYLTGFQYENNTLQFFPTSEGYFDYVKNKYIYNYTDHLGNVRLSYMNGGSGIEIIEESNYYPFGLKHEGYNTLNGNAAYQYKYNGKELQETGMYDYGARMYMPDIGRWGVVDPLAEKMRRWSPYNYAYNNPIRYIDPDGRAPFGDFFGTSGKYLGSDGKNDGKVYLSQGNKSNYLTAGKQEVAGGLASLSAISRSLSMTNSPSNHKISPDSKGGHHEVRADIDLAGKRTTFTEGGKTSISGGVAGAEVNGFDIMSQHGIKNDIKSDIVLHTHPTATTVESTATAGQFKVYTLTATDPSAADTADFAKRDTNIIAGNLEKNTVQVNADGSFADPNNKQGAVFYDRSGSETMRIESSTVNKILSNYENGQIKP</sequence>
<dbReference type="PANTHER" id="PTHR32305:SF15">
    <property type="entry name" value="PROTEIN RHSA-RELATED"/>
    <property type="match status" value="1"/>
</dbReference>
<dbReference type="PANTHER" id="PTHR32305">
    <property type="match status" value="1"/>
</dbReference>
<dbReference type="Proteomes" id="UP000236262">
    <property type="component" value="Unassembled WGS sequence"/>
</dbReference>
<evidence type="ECO:0000256" key="1">
    <source>
        <dbReference type="SAM" id="MobiDB-lite"/>
    </source>
</evidence>
<dbReference type="RefSeq" id="WP_133158963.1">
    <property type="nucleotide sequence ID" value="NZ_PPEH01000015.1"/>
</dbReference>
<organism evidence="2 3">
    <name type="scientific">Chryseobacterium lactis</name>
    <dbReference type="NCBI Taxonomy" id="1241981"/>
    <lineage>
        <taxon>Bacteria</taxon>
        <taxon>Pseudomonadati</taxon>
        <taxon>Bacteroidota</taxon>
        <taxon>Flavobacteriia</taxon>
        <taxon>Flavobacteriales</taxon>
        <taxon>Weeksellaceae</taxon>
        <taxon>Chryseobacterium group</taxon>
        <taxon>Chryseobacterium</taxon>
    </lineage>
</organism>
<gene>
    <name evidence="2" type="ORF">C1637_24235</name>
</gene>
<dbReference type="EMBL" id="PPEH01000015">
    <property type="protein sequence ID" value="PNW11190.1"/>
    <property type="molecule type" value="Genomic_DNA"/>
</dbReference>
<dbReference type="InterPro" id="IPR022385">
    <property type="entry name" value="Rhs_assc_core"/>
</dbReference>
<comment type="caution">
    <text evidence="2">The sequence shown here is derived from an EMBL/GenBank/DDBJ whole genome shotgun (WGS) entry which is preliminary data.</text>
</comment>
<proteinExistence type="predicted"/>
<reference evidence="2 3" key="1">
    <citation type="submission" date="2018-01" db="EMBL/GenBank/DDBJ databases">
        <title>Draft genome sequences of Chryseobacterium lactis NCTC11390, Chryseobacterium oncorhynchi 701B-08, and Chryseobacterium viscerum 687B-08.</title>
        <authorList>
            <person name="Jeong J.-J."/>
            <person name="Lee Y.J."/>
            <person name="Park B."/>
            <person name="Choi I.-G."/>
            <person name="Kim K.D."/>
        </authorList>
    </citation>
    <scope>NUCLEOTIDE SEQUENCE [LARGE SCALE GENOMIC DNA]</scope>
    <source>
        <strain evidence="2 3">NCTC11390</strain>
    </source>
</reference>
<accession>A0AA92BAL1</accession>
<dbReference type="Gene3D" id="2.180.10.10">
    <property type="entry name" value="RHS repeat-associated core"/>
    <property type="match status" value="1"/>
</dbReference>